<sequence>MHGWHVKTPNPPFEQKILMCGISVGYGMVWYGLCCFSWRLGAMCGYAGIWSLVVGFCLFEDMHDGWLDMAYFRCKDQHVYYMSTCYDAHGRDESCRL</sequence>
<keyword evidence="1" id="KW-1133">Transmembrane helix</keyword>
<keyword evidence="1" id="KW-0472">Membrane</keyword>
<protein>
    <submittedName>
        <fullName evidence="2">Uncharacterized protein</fullName>
    </submittedName>
</protein>
<keyword evidence="1" id="KW-0812">Transmembrane</keyword>
<evidence type="ECO:0000313" key="3">
    <source>
        <dbReference type="Proteomes" id="UP000241462"/>
    </source>
</evidence>
<organism evidence="2 3">
    <name type="scientific">Coniella lustricola</name>
    <dbReference type="NCBI Taxonomy" id="2025994"/>
    <lineage>
        <taxon>Eukaryota</taxon>
        <taxon>Fungi</taxon>
        <taxon>Dikarya</taxon>
        <taxon>Ascomycota</taxon>
        <taxon>Pezizomycotina</taxon>
        <taxon>Sordariomycetes</taxon>
        <taxon>Sordariomycetidae</taxon>
        <taxon>Diaporthales</taxon>
        <taxon>Schizoparmaceae</taxon>
        <taxon>Coniella</taxon>
    </lineage>
</organism>
<evidence type="ECO:0000313" key="2">
    <source>
        <dbReference type="EMBL" id="PSR83125.1"/>
    </source>
</evidence>
<evidence type="ECO:0000256" key="1">
    <source>
        <dbReference type="SAM" id="Phobius"/>
    </source>
</evidence>
<dbReference type="EMBL" id="KZ678465">
    <property type="protein sequence ID" value="PSR83125.1"/>
    <property type="molecule type" value="Genomic_DNA"/>
</dbReference>
<dbReference type="AlphaFoldDB" id="A0A2T3A5C3"/>
<feature type="transmembrane region" description="Helical" evidence="1">
    <location>
        <begin position="17"/>
        <end position="33"/>
    </location>
</feature>
<dbReference type="InParanoid" id="A0A2T3A5C3"/>
<reference evidence="2 3" key="1">
    <citation type="journal article" date="2018" name="Mycol. Prog.">
        <title>Coniella lustricola, a new species from submerged detritus.</title>
        <authorList>
            <person name="Raudabaugh D.B."/>
            <person name="Iturriaga T."/>
            <person name="Carver A."/>
            <person name="Mondo S."/>
            <person name="Pangilinan J."/>
            <person name="Lipzen A."/>
            <person name="He G."/>
            <person name="Amirebrahimi M."/>
            <person name="Grigoriev I.V."/>
            <person name="Miller A.N."/>
        </authorList>
    </citation>
    <scope>NUCLEOTIDE SEQUENCE [LARGE SCALE GENOMIC DNA]</scope>
    <source>
        <strain evidence="2 3">B22-T-1</strain>
    </source>
</reference>
<keyword evidence="3" id="KW-1185">Reference proteome</keyword>
<name>A0A2T3A5C3_9PEZI</name>
<accession>A0A2T3A5C3</accession>
<gene>
    <name evidence="2" type="ORF">BD289DRAFT_291432</name>
</gene>
<proteinExistence type="predicted"/>
<feature type="transmembrane region" description="Helical" evidence="1">
    <location>
        <begin position="39"/>
        <end position="59"/>
    </location>
</feature>
<dbReference type="Proteomes" id="UP000241462">
    <property type="component" value="Unassembled WGS sequence"/>
</dbReference>